<feature type="non-terminal residue" evidence="2">
    <location>
        <position position="166"/>
    </location>
</feature>
<gene>
    <name evidence="2" type="ORF">AV274_0218</name>
</gene>
<protein>
    <submittedName>
        <fullName evidence="2">Uncharacterized protein</fullName>
    </submittedName>
</protein>
<keyword evidence="3" id="KW-1185">Reference proteome</keyword>
<dbReference type="AlphaFoldDB" id="A0A196SLT1"/>
<dbReference type="Proteomes" id="UP000078348">
    <property type="component" value="Unassembled WGS sequence"/>
</dbReference>
<proteinExistence type="predicted"/>
<evidence type="ECO:0000313" key="2">
    <source>
        <dbReference type="EMBL" id="OAO18020.1"/>
    </source>
</evidence>
<evidence type="ECO:0000256" key="1">
    <source>
        <dbReference type="SAM" id="MobiDB-lite"/>
    </source>
</evidence>
<feature type="region of interest" description="Disordered" evidence="1">
    <location>
        <begin position="143"/>
        <end position="166"/>
    </location>
</feature>
<dbReference type="EMBL" id="LXWW01000010">
    <property type="protein sequence ID" value="OAO18020.1"/>
    <property type="molecule type" value="Genomic_DNA"/>
</dbReference>
<evidence type="ECO:0000313" key="3">
    <source>
        <dbReference type="Proteomes" id="UP000078348"/>
    </source>
</evidence>
<sequence>MSSVQSDIPNGNASFYVPPDLVKELTAFYQKVNPSKVDTVPSVVEKYKNKEEELFYKLKKKYNQDPWMIPASYTPRTSSILQTPSVTSSLLGSPTVMQSISSLSGMLPLGSSNHHSGMSHPQEGSNRGLIISELEKEMEVMKTRVNDTQKENDSLKKEIEEKDKEI</sequence>
<organism evidence="2 3">
    <name type="scientific">Blastocystis sp. subtype 1 (strain ATCC 50177 / NandII)</name>
    <dbReference type="NCBI Taxonomy" id="478820"/>
    <lineage>
        <taxon>Eukaryota</taxon>
        <taxon>Sar</taxon>
        <taxon>Stramenopiles</taxon>
        <taxon>Bigyra</taxon>
        <taxon>Opalozoa</taxon>
        <taxon>Opalinata</taxon>
        <taxon>Blastocystidae</taxon>
        <taxon>Blastocystis</taxon>
    </lineage>
</organism>
<reference evidence="2 3" key="1">
    <citation type="submission" date="2016-05" db="EMBL/GenBank/DDBJ databases">
        <title>Nuclear genome of Blastocystis sp. subtype 1 NandII.</title>
        <authorList>
            <person name="Gentekaki E."/>
            <person name="Curtis B."/>
            <person name="Stairs C."/>
            <person name="Eme L."/>
            <person name="Herman E."/>
            <person name="Klimes V."/>
            <person name="Arias M.C."/>
            <person name="Elias M."/>
            <person name="Hilliou F."/>
            <person name="Klute M."/>
            <person name="Malik S.-B."/>
            <person name="Pightling A."/>
            <person name="Rachubinski R."/>
            <person name="Salas D."/>
            <person name="Schlacht A."/>
            <person name="Suga H."/>
            <person name="Archibald J."/>
            <person name="Ball S.G."/>
            <person name="Clark G."/>
            <person name="Dacks J."/>
            <person name="Van Der Giezen M."/>
            <person name="Tsaousis A."/>
            <person name="Roger A."/>
        </authorList>
    </citation>
    <scope>NUCLEOTIDE SEQUENCE [LARGE SCALE GENOMIC DNA]</scope>
    <source>
        <strain evidence="3">ATCC 50177 / NandII</strain>
    </source>
</reference>
<name>A0A196SLT1_BLAHN</name>
<dbReference type="OrthoDB" id="660555at2759"/>
<comment type="caution">
    <text evidence="2">The sequence shown here is derived from an EMBL/GenBank/DDBJ whole genome shotgun (WGS) entry which is preliminary data.</text>
</comment>
<accession>A0A196SLT1</accession>